<organism evidence="1 2">
    <name type="scientific">Mycobacterium tuberculosis</name>
    <dbReference type="NCBI Taxonomy" id="1773"/>
    <lineage>
        <taxon>Bacteria</taxon>
        <taxon>Bacillati</taxon>
        <taxon>Actinomycetota</taxon>
        <taxon>Actinomycetes</taxon>
        <taxon>Mycobacteriales</taxon>
        <taxon>Mycobacteriaceae</taxon>
        <taxon>Mycobacterium</taxon>
        <taxon>Mycobacterium tuberculosis complex</taxon>
    </lineage>
</organism>
<dbReference type="Pfam" id="PF13830">
    <property type="entry name" value="DUF4192"/>
    <property type="match status" value="1"/>
</dbReference>
<gene>
    <name evidence="1" type="ORF">ERS027659_04761</name>
</gene>
<evidence type="ECO:0000313" key="1">
    <source>
        <dbReference type="EMBL" id="CKT71746.1"/>
    </source>
</evidence>
<evidence type="ECO:0000313" key="2">
    <source>
        <dbReference type="Proteomes" id="UP000050164"/>
    </source>
</evidence>
<sequence>MDGCGCSGVIDDPSASPLAMAAVLDGRQLYPRRSDLQAVIAVDDPVRSAELAVALGHQAADREIAHRADSVGCSRQDVENALAAAARVADGQSLSDTELARLGCALGDARVRDMLYALAVGENAGAAESLWALLARVLPEPWRVGALVLLAFSAYARGDGPLAGVSLQAALCCEPGHRMAGMLDTALQSGLRPEHIRDIAVTGYQRAEQLGIRLPPRRAFGQRAG</sequence>
<dbReference type="EMBL" id="CNFT01001877">
    <property type="protein sequence ID" value="CKT71746.1"/>
    <property type="molecule type" value="Genomic_DNA"/>
</dbReference>
<name>A0A655AMI8_MYCTX</name>
<evidence type="ECO:0008006" key="3">
    <source>
        <dbReference type="Google" id="ProtNLM"/>
    </source>
</evidence>
<dbReference type="Proteomes" id="UP000050164">
    <property type="component" value="Unassembled WGS sequence"/>
</dbReference>
<reference evidence="1 2" key="1">
    <citation type="submission" date="2015-03" db="EMBL/GenBank/DDBJ databases">
        <authorList>
            <consortium name="Pathogen Informatics"/>
        </authorList>
    </citation>
    <scope>NUCLEOTIDE SEQUENCE [LARGE SCALE GENOMIC DNA]</scope>
    <source>
        <strain evidence="1 2">Bir 185</strain>
    </source>
</reference>
<protein>
    <recommendedName>
        <fullName evidence="3">DUF4192 family protein</fullName>
    </recommendedName>
</protein>
<accession>A0A655AMI8</accession>
<dbReference type="InterPro" id="IPR025447">
    <property type="entry name" value="DUF4192"/>
</dbReference>
<dbReference type="AlphaFoldDB" id="A0A655AMI8"/>
<proteinExistence type="predicted"/>